<dbReference type="PROSITE" id="PS50835">
    <property type="entry name" value="IG_LIKE"/>
    <property type="match status" value="1"/>
</dbReference>
<feature type="signal peptide" evidence="2">
    <location>
        <begin position="1"/>
        <end position="19"/>
    </location>
</feature>
<dbReference type="EMBL" id="JAIFTH010000036">
    <property type="protein sequence ID" value="KAG9511065.1"/>
    <property type="molecule type" value="Genomic_DNA"/>
</dbReference>
<sequence>MALKYSLVLSLTLMAITAACDESLLRTDYLSEEVVANLKENKHLGLIISAANEINQILRELKSSETLESSSKLKRTIDEILAKKLEVRLIQLLTHGDTGIKKAAIGLINLIASYSTNQQLKKIIENRVVEQLLAAFDISNCPVSERLARCLTTIFNKEALALERAKVAGIKNMLLWTLRLKSAIIPALVERGQSFWLSCDYELQQSQSHNHNSFDDSRQNTNNNNENFIDNQSEDNKEDKTTNDVDNEWLYSVKWYKDGDEFYRLLVSSIGGSGSSSSSSSDASMPLPAGGANVLGVPPGSRASHAFFAQSGVQVSMRASNATHVRLTNASIDTEGTYACEISTQSLASVRIEKDLRVYVLPKGRPQINNLRTSYELDDAINVTCTTDFARPAPALVWYINEHPIYDSPEAGFWLSRWLEPDATRHAQNQGLTRASVSLYFKLSRRTLARLSTLNQRQSGTQNQTNLTSVSNNSRQQSSLTNSPMQLQLPESVHLRCMYKLASISDVTYGELLLSNADVNSHSSLAKSTHSSVQNTMSRNHKEVGNYDDRDEDEDQRGKSAKEGGTCPMGVIGINENDPLLEARVMKVNSLRVHGQSSYSSGINNNNNDDNLEQSRQPKTKTKASGSLDDQSNSGNNEERESLDDNNARRQQQQSGQSDNNQLRRRWIHNTTGTTTASNIIKLKSTLWLTYDERRERVLPARVGAQLVARCTPLGRTHTTNNGVCPNDQLRRLTVVGQSIVTSGHHHQQQQHSHLQHNQRTLPLASAATLASHMHSNSSSRLAMADSQQHTEAPPYLEWFINNREASRQQLAHLTGENATTLAHQQTETWSDSWTIKPGLTDSQRNQPELNYALYFADINRATNEPYRQPVLELSLTLAKHHFETPDGLLHLRCSSTSGQVIHVDQQEVMLIAARTAQHRPLYTTTLIMAPSARPTSPSGANAQQRQDQVAPRRRLVIPDQQVSASTTSRQSRHGTSTNSASNSRSDAILMLSLVFFGFINCKCTTTTSFLYVIM</sequence>
<dbReference type="Proteomes" id="UP000825002">
    <property type="component" value="Unassembled WGS sequence"/>
</dbReference>
<proteinExistence type="predicted"/>
<evidence type="ECO:0000313" key="4">
    <source>
        <dbReference type="EMBL" id="KAG9511065.1"/>
    </source>
</evidence>
<feature type="region of interest" description="Disordered" evidence="1">
    <location>
        <begin position="596"/>
        <end position="665"/>
    </location>
</feature>
<feature type="region of interest" description="Disordered" evidence="1">
    <location>
        <begin position="208"/>
        <end position="242"/>
    </location>
</feature>
<dbReference type="InterPro" id="IPR011989">
    <property type="entry name" value="ARM-like"/>
</dbReference>
<feature type="region of interest" description="Disordered" evidence="1">
    <location>
        <begin position="454"/>
        <end position="485"/>
    </location>
</feature>
<accession>A0ABQ7SCU3</accession>
<dbReference type="InterPro" id="IPR007110">
    <property type="entry name" value="Ig-like_dom"/>
</dbReference>
<gene>
    <name evidence="4" type="ORF">GZH46_00369</name>
</gene>
<feature type="compositionally biased region" description="Polar residues" evidence="1">
    <location>
        <begin position="455"/>
        <end position="485"/>
    </location>
</feature>
<dbReference type="PANTHER" id="PTHR21261">
    <property type="entry name" value="BEAT PROTEIN"/>
    <property type="match status" value="1"/>
</dbReference>
<name>A0ABQ7SCU3_9ACAR</name>
<comment type="caution">
    <text evidence="4">The sequence shown here is derived from an EMBL/GenBank/DDBJ whole genome shotgun (WGS) entry which is preliminary data.</text>
</comment>
<feature type="compositionally biased region" description="Low complexity" evidence="1">
    <location>
        <begin position="649"/>
        <end position="661"/>
    </location>
</feature>
<dbReference type="PROSITE" id="PS51257">
    <property type="entry name" value="PROKAR_LIPOPROTEIN"/>
    <property type="match status" value="1"/>
</dbReference>
<reference evidence="4 5" key="1">
    <citation type="submission" date="2020-10" db="EMBL/GenBank/DDBJ databases">
        <authorList>
            <person name="Klimov P.B."/>
            <person name="Dyachkov S.M."/>
            <person name="Chetverikov P.E."/>
        </authorList>
    </citation>
    <scope>NUCLEOTIDE SEQUENCE [LARGE SCALE GENOMIC DNA]</scope>
    <source>
        <strain evidence="4">BMOC 18-1129-001#AD2665</strain>
        <tissue evidence="4">Entire mites</tissue>
    </source>
</reference>
<keyword evidence="2" id="KW-0732">Signal</keyword>
<organism evidence="4 5">
    <name type="scientific">Fragariocoptes setiger</name>
    <dbReference type="NCBI Taxonomy" id="1670756"/>
    <lineage>
        <taxon>Eukaryota</taxon>
        <taxon>Metazoa</taxon>
        <taxon>Ecdysozoa</taxon>
        <taxon>Arthropoda</taxon>
        <taxon>Chelicerata</taxon>
        <taxon>Arachnida</taxon>
        <taxon>Acari</taxon>
        <taxon>Acariformes</taxon>
        <taxon>Trombidiformes</taxon>
        <taxon>Prostigmata</taxon>
        <taxon>Eupodina</taxon>
        <taxon>Eriophyoidea</taxon>
        <taxon>Phytoptidae</taxon>
        <taxon>Fragariocoptes</taxon>
    </lineage>
</organism>
<keyword evidence="5" id="KW-1185">Reference proteome</keyword>
<evidence type="ECO:0000256" key="2">
    <source>
        <dbReference type="SAM" id="SignalP"/>
    </source>
</evidence>
<evidence type="ECO:0000259" key="3">
    <source>
        <dbReference type="PROSITE" id="PS50835"/>
    </source>
</evidence>
<dbReference type="SUPFAM" id="SSF48371">
    <property type="entry name" value="ARM repeat"/>
    <property type="match status" value="1"/>
</dbReference>
<dbReference type="PANTHER" id="PTHR21261:SF15">
    <property type="entry name" value="BEATEN PATH IIIA, ISOFORM D-RELATED"/>
    <property type="match status" value="1"/>
</dbReference>
<protein>
    <recommendedName>
        <fullName evidence="3">Ig-like domain-containing protein</fullName>
    </recommendedName>
</protein>
<feature type="region of interest" description="Disordered" evidence="1">
    <location>
        <begin position="525"/>
        <end position="573"/>
    </location>
</feature>
<feature type="chain" id="PRO_5046300230" description="Ig-like domain-containing protein" evidence="2">
    <location>
        <begin position="20"/>
        <end position="1015"/>
    </location>
</feature>
<dbReference type="Gene3D" id="1.25.10.10">
    <property type="entry name" value="Leucine-rich Repeat Variant"/>
    <property type="match status" value="1"/>
</dbReference>
<feature type="compositionally biased region" description="Polar residues" evidence="1">
    <location>
        <begin position="934"/>
        <end position="948"/>
    </location>
</feature>
<feature type="compositionally biased region" description="Low complexity" evidence="1">
    <location>
        <begin position="220"/>
        <end position="231"/>
    </location>
</feature>
<feature type="compositionally biased region" description="Polar residues" evidence="1">
    <location>
        <begin position="961"/>
        <end position="983"/>
    </location>
</feature>
<feature type="region of interest" description="Disordered" evidence="1">
    <location>
        <begin position="931"/>
        <end position="983"/>
    </location>
</feature>
<feature type="domain" description="Ig-like" evidence="3">
    <location>
        <begin position="252"/>
        <end position="357"/>
    </location>
</feature>
<evidence type="ECO:0000313" key="5">
    <source>
        <dbReference type="Proteomes" id="UP000825002"/>
    </source>
</evidence>
<feature type="non-terminal residue" evidence="4">
    <location>
        <position position="1015"/>
    </location>
</feature>
<evidence type="ECO:0000256" key="1">
    <source>
        <dbReference type="SAM" id="MobiDB-lite"/>
    </source>
</evidence>
<dbReference type="InterPro" id="IPR016024">
    <property type="entry name" value="ARM-type_fold"/>
</dbReference>
<feature type="compositionally biased region" description="Polar residues" evidence="1">
    <location>
        <begin position="623"/>
        <end position="636"/>
    </location>
</feature>